<evidence type="ECO:0000256" key="2">
    <source>
        <dbReference type="ARBA" id="ARBA00022801"/>
    </source>
</evidence>
<dbReference type="EMBL" id="FJUW01000012">
    <property type="protein sequence ID" value="CZS96524.1"/>
    <property type="molecule type" value="Genomic_DNA"/>
</dbReference>
<dbReference type="SUPFAM" id="SSF52499">
    <property type="entry name" value="Isochorismatase-like hydrolases"/>
    <property type="match status" value="1"/>
</dbReference>
<organism evidence="4 5">
    <name type="scientific">Rhynchosporium graminicola</name>
    <dbReference type="NCBI Taxonomy" id="2792576"/>
    <lineage>
        <taxon>Eukaryota</taxon>
        <taxon>Fungi</taxon>
        <taxon>Dikarya</taxon>
        <taxon>Ascomycota</taxon>
        <taxon>Pezizomycotina</taxon>
        <taxon>Leotiomycetes</taxon>
        <taxon>Helotiales</taxon>
        <taxon>Ploettnerulaceae</taxon>
        <taxon>Rhynchosporium</taxon>
    </lineage>
</organism>
<proteinExistence type="inferred from homology"/>
<comment type="similarity">
    <text evidence="1">Belongs to the isochorismatase family.</text>
</comment>
<dbReference type="Pfam" id="PF00857">
    <property type="entry name" value="Isochorismatase"/>
    <property type="match status" value="1"/>
</dbReference>
<protein>
    <submittedName>
        <fullName evidence="4">Related to amidases related to nicotinamidase</fullName>
    </submittedName>
</protein>
<dbReference type="STRING" id="914237.A0A1E1KIB6"/>
<evidence type="ECO:0000259" key="3">
    <source>
        <dbReference type="Pfam" id="PF00857"/>
    </source>
</evidence>
<sequence>MDLQNLRTAFLLIDVQEGLTHPTYWGPSRSNLLFETNAKSLLTSYRKLIASTSSSPEPHHKIIHVQHSSTFPDSPLHPTSPDIAFQDFTKSVDSELVITKCVNSGFIGTNLEEVLREHFAGQPGKLYLAGLTTDHCVSTTTRMAGNLKVADGKGREAGEVVFVEDATAAWRKGVGEEYFDAEIVHRVHTESLREFSTIGKTKSVVEEWESWVV</sequence>
<name>A0A1E1KIB6_9HELO</name>
<dbReference type="Gene3D" id="3.40.50.850">
    <property type="entry name" value="Isochorismatase-like"/>
    <property type="match status" value="1"/>
</dbReference>
<gene>
    <name evidence="4" type="ORF">RCO7_04840</name>
</gene>
<dbReference type="InterPro" id="IPR036380">
    <property type="entry name" value="Isochorismatase-like_sf"/>
</dbReference>
<keyword evidence="5" id="KW-1185">Reference proteome</keyword>
<dbReference type="AlphaFoldDB" id="A0A1E1KIB6"/>
<comment type="caution">
    <text evidence="4">The sequence shown here is derived from an EMBL/GenBank/DDBJ whole genome shotgun (WGS) entry which is preliminary data.</text>
</comment>
<evidence type="ECO:0000313" key="4">
    <source>
        <dbReference type="EMBL" id="CZS96524.1"/>
    </source>
</evidence>
<reference evidence="5" key="1">
    <citation type="submission" date="2016-03" db="EMBL/GenBank/DDBJ databases">
        <authorList>
            <person name="Ploux O."/>
        </authorList>
    </citation>
    <scope>NUCLEOTIDE SEQUENCE [LARGE SCALE GENOMIC DNA]</scope>
    <source>
        <strain evidence="5">UK7</strain>
    </source>
</reference>
<dbReference type="PANTHER" id="PTHR43540">
    <property type="entry name" value="PEROXYUREIDOACRYLATE/UREIDOACRYLATE AMIDOHYDROLASE-RELATED"/>
    <property type="match status" value="1"/>
</dbReference>
<dbReference type="InterPro" id="IPR050272">
    <property type="entry name" value="Isochorismatase-like_hydrls"/>
</dbReference>
<dbReference type="GO" id="GO:0016787">
    <property type="term" value="F:hydrolase activity"/>
    <property type="evidence" value="ECO:0007669"/>
    <property type="project" value="UniProtKB-KW"/>
</dbReference>
<feature type="domain" description="Isochorismatase-like" evidence="3">
    <location>
        <begin position="8"/>
        <end position="169"/>
    </location>
</feature>
<evidence type="ECO:0000256" key="1">
    <source>
        <dbReference type="ARBA" id="ARBA00006336"/>
    </source>
</evidence>
<keyword evidence="2" id="KW-0378">Hydrolase</keyword>
<dbReference type="InterPro" id="IPR000868">
    <property type="entry name" value="Isochorismatase-like_dom"/>
</dbReference>
<dbReference type="PANTHER" id="PTHR43540:SF1">
    <property type="entry name" value="ISOCHORISMATASE HYDROLASE"/>
    <property type="match status" value="1"/>
</dbReference>
<evidence type="ECO:0000313" key="5">
    <source>
        <dbReference type="Proteomes" id="UP000178129"/>
    </source>
</evidence>
<dbReference type="Proteomes" id="UP000178129">
    <property type="component" value="Unassembled WGS sequence"/>
</dbReference>
<accession>A0A1E1KIB6</accession>
<dbReference type="InParanoid" id="A0A1E1KIB6"/>